<accession>A0ABY4ZYB1</accession>
<feature type="transmembrane region" description="Helical" evidence="1">
    <location>
        <begin position="91"/>
        <end position="116"/>
    </location>
</feature>
<dbReference type="EMBL" id="CP096040">
    <property type="protein sequence ID" value="USQ96957.1"/>
    <property type="molecule type" value="Genomic_DNA"/>
</dbReference>
<evidence type="ECO:0000256" key="1">
    <source>
        <dbReference type="SAM" id="Phobius"/>
    </source>
</evidence>
<keyword evidence="1" id="KW-0812">Transmembrane</keyword>
<gene>
    <name evidence="2" type="ORF">MZV50_05175</name>
</gene>
<feature type="transmembrane region" description="Helical" evidence="1">
    <location>
        <begin position="122"/>
        <end position="141"/>
    </location>
</feature>
<feature type="transmembrane region" description="Helical" evidence="1">
    <location>
        <begin position="153"/>
        <end position="174"/>
    </location>
</feature>
<reference evidence="2 3" key="1">
    <citation type="submission" date="2022-04" db="EMBL/GenBank/DDBJ databases">
        <title>Genome sequence of soybean root-associated Caulobacter segnis RL271.</title>
        <authorList>
            <person name="Longley R."/>
            <person name="Bonito G."/>
            <person name="Trigodet F."/>
            <person name="Crosson S."/>
            <person name="Fiebig A."/>
        </authorList>
    </citation>
    <scope>NUCLEOTIDE SEQUENCE [LARGE SCALE GENOMIC DNA]</scope>
    <source>
        <strain evidence="2 3">RL271</strain>
    </source>
</reference>
<feature type="transmembrane region" description="Helical" evidence="1">
    <location>
        <begin position="66"/>
        <end position="84"/>
    </location>
</feature>
<name>A0ABY4ZYB1_9CAUL</name>
<keyword evidence="1" id="KW-1133">Transmembrane helix</keyword>
<organism evidence="2 3">
    <name type="scientific">Caulobacter segnis</name>
    <dbReference type="NCBI Taxonomy" id="88688"/>
    <lineage>
        <taxon>Bacteria</taxon>
        <taxon>Pseudomonadati</taxon>
        <taxon>Pseudomonadota</taxon>
        <taxon>Alphaproteobacteria</taxon>
        <taxon>Caulobacterales</taxon>
        <taxon>Caulobacteraceae</taxon>
        <taxon>Caulobacter</taxon>
    </lineage>
</organism>
<keyword evidence="3" id="KW-1185">Reference proteome</keyword>
<protein>
    <submittedName>
        <fullName evidence="2">Transporter</fullName>
    </submittedName>
</protein>
<dbReference type="Proteomes" id="UP001057520">
    <property type="component" value="Chromosome"/>
</dbReference>
<feature type="transmembrane region" description="Helical" evidence="1">
    <location>
        <begin position="35"/>
        <end position="54"/>
    </location>
</feature>
<keyword evidence="1" id="KW-0472">Membrane</keyword>
<proteinExistence type="predicted"/>
<evidence type="ECO:0000313" key="3">
    <source>
        <dbReference type="Proteomes" id="UP001057520"/>
    </source>
</evidence>
<sequence>MTWAERVADLAIRVAPEARRDWALAARAELEHVPAFRSLGFALGGLAAAIGWRVGDPSFLTFGARWGLAAGMMLWAGLLVRLALKLTAVDAAFATGVGMLGLVAGVGAILTAWLGLGVVIRAGAPLLALTVGYAGLVEHLAPDYPYLRYCRALSIEIAVLLAAAIGVATLVRAYGLKASQSS</sequence>
<evidence type="ECO:0000313" key="2">
    <source>
        <dbReference type="EMBL" id="USQ96957.1"/>
    </source>
</evidence>